<comment type="caution">
    <text evidence="3">The sequence shown here is derived from an EMBL/GenBank/DDBJ whole genome shotgun (WGS) entry which is preliminary data.</text>
</comment>
<accession>A0A2G8TJW4</accession>
<reference evidence="3 4" key="1">
    <citation type="submission" date="2017-10" db="EMBL/GenBank/DDBJ databases">
        <title>Massilia psychrophilum sp. nov., a novel purple-pigmented bacterium isolated from Tianshan glacier, Xinjiang Municipality, China.</title>
        <authorList>
            <person name="Wang H."/>
        </authorList>
    </citation>
    <scope>NUCLEOTIDE SEQUENCE [LARGE SCALE GENOMIC DNA]</scope>
    <source>
        <strain evidence="3 4">JCM 30074</strain>
    </source>
</reference>
<evidence type="ECO:0000259" key="2">
    <source>
        <dbReference type="Pfam" id="PF00326"/>
    </source>
</evidence>
<protein>
    <submittedName>
        <fullName evidence="3">Dipeptidyl aminopeptidase</fullName>
    </submittedName>
</protein>
<dbReference type="InterPro" id="IPR001375">
    <property type="entry name" value="Peptidase_S9_cat"/>
</dbReference>
<dbReference type="OrthoDB" id="4269629at2"/>
<dbReference type="Pfam" id="PF00326">
    <property type="entry name" value="Peptidase_S9"/>
    <property type="match status" value="1"/>
</dbReference>
<keyword evidence="3" id="KW-0031">Aminopeptidase</keyword>
<dbReference type="AlphaFoldDB" id="A0A2G8TJW4"/>
<dbReference type="GO" id="GO:0004177">
    <property type="term" value="F:aminopeptidase activity"/>
    <property type="evidence" value="ECO:0007669"/>
    <property type="project" value="UniProtKB-KW"/>
</dbReference>
<gene>
    <name evidence="3" type="ORF">CR105_04505</name>
</gene>
<name>A0A2G8TJW4_9BURK</name>
<evidence type="ECO:0000313" key="4">
    <source>
        <dbReference type="Proteomes" id="UP000230390"/>
    </source>
</evidence>
<dbReference type="Gene3D" id="3.40.50.1820">
    <property type="entry name" value="alpha/beta hydrolase"/>
    <property type="match status" value="1"/>
</dbReference>
<dbReference type="SUPFAM" id="SSF50969">
    <property type="entry name" value="YVTN repeat-like/Quinoprotein amine dehydrogenase"/>
    <property type="match status" value="1"/>
</dbReference>
<feature type="domain" description="Peptidase S9 prolyl oligopeptidase catalytic" evidence="2">
    <location>
        <begin position="411"/>
        <end position="624"/>
    </location>
</feature>
<evidence type="ECO:0000256" key="1">
    <source>
        <dbReference type="ARBA" id="ARBA00022801"/>
    </source>
</evidence>
<keyword evidence="1" id="KW-0378">Hydrolase</keyword>
<organism evidence="3 4">
    <name type="scientific">Massilia eurypsychrophila</name>
    <dbReference type="NCBI Taxonomy" id="1485217"/>
    <lineage>
        <taxon>Bacteria</taxon>
        <taxon>Pseudomonadati</taxon>
        <taxon>Pseudomonadota</taxon>
        <taxon>Betaproteobacteria</taxon>
        <taxon>Burkholderiales</taxon>
        <taxon>Oxalobacteraceae</taxon>
        <taxon>Telluria group</taxon>
        <taxon>Massilia</taxon>
    </lineage>
</organism>
<keyword evidence="4" id="KW-1185">Reference proteome</keyword>
<keyword evidence="3" id="KW-0645">Protease</keyword>
<dbReference type="InterPro" id="IPR029058">
    <property type="entry name" value="AB_hydrolase_fold"/>
</dbReference>
<proteinExistence type="predicted"/>
<dbReference type="GO" id="GO:0006508">
    <property type="term" value="P:proteolysis"/>
    <property type="evidence" value="ECO:0007669"/>
    <property type="project" value="InterPro"/>
</dbReference>
<dbReference type="InterPro" id="IPR011044">
    <property type="entry name" value="Quino_amine_DH_bsu"/>
</dbReference>
<dbReference type="EMBL" id="PDOC01000002">
    <property type="protein sequence ID" value="PIL46340.1"/>
    <property type="molecule type" value="Genomic_DNA"/>
</dbReference>
<sequence>MMAAAGPCHAAEAARAPPPPIEHFFENAAFSGAMLSPDARSLAAKIGRAGRRDALAVIDLATRRARVVAEFSDADIGDFQWVNDERLLYAVGEKHLARADLEHGGGLYAVNRDGEGFRQLAKRSLSRVSERTVGNLLDWTTEMLDQPGAQDSQFVYVTSAKYERGQFRHVDLLRLDTVSGRATTVQRPAGAADWLLDQHGEPRIVTALEREQAVLYHRDADQWRKLAAANAYTGAGDDIDPRGFAPDGTLYVASRAGGDKAALYRFDLATAKRDAEPLVELKDYDFQGGLVIGNNKLLGVHVLTDARATVWFDGAMKALQQHIDALLPATVNLVTPAPRAQKPWVLVESYSDLQPRTRNLFNTETGVLDKVGTAFASIRPSQMGIQEALRYKVLVHGGPWVRGTEWGWHPESQFLASRGYAVLEPEYRGSTGFGDKHFRAGLKQWGLKMQDDIADGAKWAIAEGIADPKRICIAGASYGGYAALMGLVNDPALYKFGINWVGVTDIGLMYTGAWGARSDFPDAYKQYGIPELIGDLTKDAAQLTATSPLAQAGRIRQPLLMAYGGADQRVPFYHGSKFHAAVKATNAHAEMVVYDAEGHGWALPKNRVDFWSRVEKFFDRHIGGQRPAGQ</sequence>
<dbReference type="PANTHER" id="PTHR42776">
    <property type="entry name" value="SERINE PEPTIDASE S9 FAMILY MEMBER"/>
    <property type="match status" value="1"/>
</dbReference>
<evidence type="ECO:0000313" key="3">
    <source>
        <dbReference type="EMBL" id="PIL46340.1"/>
    </source>
</evidence>
<dbReference type="SUPFAM" id="SSF53474">
    <property type="entry name" value="alpha/beta-Hydrolases"/>
    <property type="match status" value="1"/>
</dbReference>
<dbReference type="GO" id="GO:0004252">
    <property type="term" value="F:serine-type endopeptidase activity"/>
    <property type="evidence" value="ECO:0007669"/>
    <property type="project" value="TreeGrafter"/>
</dbReference>
<dbReference type="Proteomes" id="UP000230390">
    <property type="component" value="Unassembled WGS sequence"/>
</dbReference>
<dbReference type="PANTHER" id="PTHR42776:SF27">
    <property type="entry name" value="DIPEPTIDYL PEPTIDASE FAMILY MEMBER 6"/>
    <property type="match status" value="1"/>
</dbReference>